<name>A0A0B7KBN0_BIOOC</name>
<reference evidence="3" key="1">
    <citation type="submission" date="2015-01" db="EMBL/GenBank/DDBJ databases">
        <authorList>
            <person name="Durling Mikael"/>
        </authorList>
    </citation>
    <scope>NUCLEOTIDE SEQUENCE</scope>
</reference>
<dbReference type="EMBL" id="CDPU01000027">
    <property type="protein sequence ID" value="CEO52136.1"/>
    <property type="molecule type" value="Genomic_DNA"/>
</dbReference>
<feature type="compositionally biased region" description="Polar residues" evidence="1">
    <location>
        <begin position="15"/>
        <end position="25"/>
    </location>
</feature>
<dbReference type="AlphaFoldDB" id="A0A0B7KBN0"/>
<proteinExistence type="predicted"/>
<keyword evidence="2" id="KW-0472">Membrane</keyword>
<gene>
    <name evidence="3" type="ORF">BN869_000008194_1</name>
</gene>
<keyword evidence="2" id="KW-1133">Transmembrane helix</keyword>
<organism evidence="3">
    <name type="scientific">Bionectria ochroleuca</name>
    <name type="common">Gliocladium roseum</name>
    <dbReference type="NCBI Taxonomy" id="29856"/>
    <lineage>
        <taxon>Eukaryota</taxon>
        <taxon>Fungi</taxon>
        <taxon>Dikarya</taxon>
        <taxon>Ascomycota</taxon>
        <taxon>Pezizomycotina</taxon>
        <taxon>Sordariomycetes</taxon>
        <taxon>Hypocreomycetidae</taxon>
        <taxon>Hypocreales</taxon>
        <taxon>Bionectriaceae</taxon>
        <taxon>Clonostachys</taxon>
    </lineage>
</organism>
<evidence type="ECO:0000313" key="3">
    <source>
        <dbReference type="EMBL" id="CEO52136.1"/>
    </source>
</evidence>
<accession>A0A0B7KBN0</accession>
<feature type="region of interest" description="Disordered" evidence="1">
    <location>
        <begin position="1"/>
        <end position="25"/>
    </location>
</feature>
<feature type="transmembrane region" description="Helical" evidence="2">
    <location>
        <begin position="69"/>
        <end position="90"/>
    </location>
</feature>
<keyword evidence="2" id="KW-0812">Transmembrane</keyword>
<protein>
    <submittedName>
        <fullName evidence="3">Uncharacterized protein</fullName>
    </submittedName>
</protein>
<sequence length="91" mass="10089">MTCIAPADSAESRRNTPNQRWSSMSTCLRGPGRRAWLTSTPGTVISWRPRGGVSHWVDRAKSVNDLDPWIIELGGYPALFAVITTARLILH</sequence>
<evidence type="ECO:0000256" key="1">
    <source>
        <dbReference type="SAM" id="MobiDB-lite"/>
    </source>
</evidence>
<evidence type="ECO:0000256" key="2">
    <source>
        <dbReference type="SAM" id="Phobius"/>
    </source>
</evidence>